<keyword evidence="1" id="KW-0732">Signal</keyword>
<feature type="chain" id="PRO_5045866282" description="Peptidase C39-like domain-containing protein" evidence="1">
    <location>
        <begin position="25"/>
        <end position="405"/>
    </location>
</feature>
<keyword evidence="3" id="KW-1185">Reference proteome</keyword>
<proteinExistence type="predicted"/>
<evidence type="ECO:0000313" key="2">
    <source>
        <dbReference type="EMBL" id="GGB63789.1"/>
    </source>
</evidence>
<dbReference type="RefSeq" id="WP_084391529.1">
    <property type="nucleotide sequence ID" value="NZ_BMKF01000001.1"/>
</dbReference>
<comment type="caution">
    <text evidence="2">The sequence shown here is derived from an EMBL/GenBank/DDBJ whole genome shotgun (WGS) entry which is preliminary data.</text>
</comment>
<name>A0ABQ1JA23_9PROT</name>
<evidence type="ECO:0000313" key="3">
    <source>
        <dbReference type="Proteomes" id="UP000628854"/>
    </source>
</evidence>
<gene>
    <name evidence="2" type="ORF">GCM10011503_10640</name>
</gene>
<organism evidence="2 3">
    <name type="scientific">Henriciella pelagia</name>
    <dbReference type="NCBI Taxonomy" id="1977912"/>
    <lineage>
        <taxon>Bacteria</taxon>
        <taxon>Pseudomonadati</taxon>
        <taxon>Pseudomonadota</taxon>
        <taxon>Alphaproteobacteria</taxon>
        <taxon>Hyphomonadales</taxon>
        <taxon>Hyphomonadaceae</taxon>
        <taxon>Henriciella</taxon>
    </lineage>
</organism>
<protein>
    <recommendedName>
        <fullName evidence="4">Peptidase C39-like domain-containing protein</fullName>
    </recommendedName>
</protein>
<feature type="signal peptide" evidence="1">
    <location>
        <begin position="1"/>
        <end position="24"/>
    </location>
</feature>
<evidence type="ECO:0008006" key="4">
    <source>
        <dbReference type="Google" id="ProtNLM"/>
    </source>
</evidence>
<evidence type="ECO:0000256" key="1">
    <source>
        <dbReference type="SAM" id="SignalP"/>
    </source>
</evidence>
<dbReference type="EMBL" id="BMKF01000001">
    <property type="protein sequence ID" value="GGB63789.1"/>
    <property type="molecule type" value="Genomic_DNA"/>
</dbReference>
<dbReference type="Proteomes" id="UP000628854">
    <property type="component" value="Unassembled WGS sequence"/>
</dbReference>
<accession>A0ABQ1JA23</accession>
<sequence>MELPQKVAASLVMMVAGLAPAAIAEPPEKSGGKAVLTKPTIRPGTLKIDPSIAIPLTTARMTDFDPVADGFRFINTFKTVTGVFDVTTSGLCGGMVYAALDYWRAGKPIPRQDYTPVNGTTLQSYLYARNMTALEAHMDKWVELHMNPLGIRDDEFFRWGLQGTNGGRLEELREKIDAGRPVPLGLKSLSGDPGADHVVLAYGYDMGRYKGDLGEHKEDLKIFIYEPNYGARKVTMVPKPERNAWCNLERNRVGDEVCWRTWFVQQNYTPRNAPSVPDSPREIILDIKTGGDDLRGGNDNVHATVRLRGGGVVAANNLNQGQRWIDHTWQTVGISLPEGTSAADVESISLRTTFSGGWNGDNWNVDVFTANFSENGRQTARCHKTGEPLKRFTGDDQRWTTRFPC</sequence>
<reference evidence="3" key="1">
    <citation type="journal article" date="2019" name="Int. J. Syst. Evol. Microbiol.">
        <title>The Global Catalogue of Microorganisms (GCM) 10K type strain sequencing project: providing services to taxonomists for standard genome sequencing and annotation.</title>
        <authorList>
            <consortium name="The Broad Institute Genomics Platform"/>
            <consortium name="The Broad Institute Genome Sequencing Center for Infectious Disease"/>
            <person name="Wu L."/>
            <person name="Ma J."/>
        </authorList>
    </citation>
    <scope>NUCLEOTIDE SEQUENCE [LARGE SCALE GENOMIC DNA]</scope>
    <source>
        <strain evidence="3">CGMCC 1.15928</strain>
    </source>
</reference>